<dbReference type="PANTHER" id="PTHR42709">
    <property type="entry name" value="ALKALINE PHOSPHATASE LIKE PROTEIN"/>
    <property type="match status" value="1"/>
</dbReference>
<keyword evidence="5 7" id="KW-1133">Transmembrane helix</keyword>
<keyword evidence="10" id="KW-1185">Reference proteome</keyword>
<dbReference type="Pfam" id="PF09335">
    <property type="entry name" value="VTT_dom"/>
    <property type="match status" value="1"/>
</dbReference>
<evidence type="ECO:0000256" key="4">
    <source>
        <dbReference type="ARBA" id="ARBA00022692"/>
    </source>
</evidence>
<evidence type="ECO:0000313" key="10">
    <source>
        <dbReference type="Proteomes" id="UP001651050"/>
    </source>
</evidence>
<reference evidence="9 10" key="1">
    <citation type="submission" date="2022-02" db="EMBL/GenBank/DDBJ databases">
        <title>The car tank lid bacteriome: a reservoir of bacteria with potential in bioremediation of fuel.</title>
        <authorList>
            <person name="Vidal-Verdu A."/>
            <person name="Gomez-Martinez D."/>
            <person name="Latorre-Perez A."/>
            <person name="Pereto J."/>
            <person name="Porcar M."/>
        </authorList>
    </citation>
    <scope>NUCLEOTIDE SEQUENCE [LARGE SCALE GENOMIC DNA]</scope>
    <source>
        <strain evidence="9 10">4D.3</strain>
    </source>
</reference>
<gene>
    <name evidence="9" type="ORF">M1843_00865</name>
</gene>
<dbReference type="Proteomes" id="UP001651050">
    <property type="component" value="Unassembled WGS sequence"/>
</dbReference>
<protein>
    <submittedName>
        <fullName evidence="9">VTT domain-containing protein</fullName>
    </submittedName>
</protein>
<keyword evidence="6 7" id="KW-0472">Membrane</keyword>
<comment type="similarity">
    <text evidence="2">Belongs to the DedA family.</text>
</comment>
<evidence type="ECO:0000256" key="3">
    <source>
        <dbReference type="ARBA" id="ARBA00022475"/>
    </source>
</evidence>
<evidence type="ECO:0000256" key="7">
    <source>
        <dbReference type="SAM" id="Phobius"/>
    </source>
</evidence>
<evidence type="ECO:0000313" key="9">
    <source>
        <dbReference type="EMBL" id="MCK9792297.1"/>
    </source>
</evidence>
<dbReference type="InterPro" id="IPR051311">
    <property type="entry name" value="DedA_domain"/>
</dbReference>
<evidence type="ECO:0000259" key="8">
    <source>
        <dbReference type="Pfam" id="PF09335"/>
    </source>
</evidence>
<dbReference type="EMBL" id="JALQCY010000001">
    <property type="protein sequence ID" value="MCK9792297.1"/>
    <property type="molecule type" value="Genomic_DNA"/>
</dbReference>
<feature type="transmembrane region" description="Helical" evidence="7">
    <location>
        <begin position="181"/>
        <end position="199"/>
    </location>
</feature>
<sequence>MIDTVASTLAQTWAQLESTLFALVASAWAFPALFVSTAADGFFPPVPGETVIIMLAVGAESGSGVNLALVVLVAALGAWCGDQVAYALGRAVGATRVPFLRGPRGRRAVAWAVRSFERRGASVVLGARFVPVGRMAVNVTAGAVGFSRRRFMALSAVASIAWAGWSVLIGVVAAQSLGDRPLLAVAVGVVVGTVLGFVVDRVLSAWGTRAAEPAPRVEPAGAAMTPAPELACAVAGASVPSPAPGVSAPGGPARPR</sequence>
<proteinExistence type="inferred from homology"/>
<evidence type="ECO:0000256" key="6">
    <source>
        <dbReference type="ARBA" id="ARBA00023136"/>
    </source>
</evidence>
<keyword evidence="4 7" id="KW-0812">Transmembrane</keyword>
<feature type="domain" description="VTT" evidence="8">
    <location>
        <begin position="50"/>
        <end position="170"/>
    </location>
</feature>
<name>A0ABT0IYG6_9MICO</name>
<organism evidence="9 10">
    <name type="scientific">Isoptericola peretonis</name>
    <dbReference type="NCBI Taxonomy" id="2918523"/>
    <lineage>
        <taxon>Bacteria</taxon>
        <taxon>Bacillati</taxon>
        <taxon>Actinomycetota</taxon>
        <taxon>Actinomycetes</taxon>
        <taxon>Micrococcales</taxon>
        <taxon>Promicromonosporaceae</taxon>
        <taxon>Isoptericola</taxon>
    </lineage>
</organism>
<evidence type="ECO:0000256" key="5">
    <source>
        <dbReference type="ARBA" id="ARBA00022989"/>
    </source>
</evidence>
<accession>A0ABT0IYG6</accession>
<comment type="caution">
    <text evidence="9">The sequence shown here is derived from an EMBL/GenBank/DDBJ whole genome shotgun (WGS) entry which is preliminary data.</text>
</comment>
<keyword evidence="3" id="KW-1003">Cell membrane</keyword>
<dbReference type="PANTHER" id="PTHR42709:SF6">
    <property type="entry name" value="UNDECAPRENYL PHOSPHATE TRANSPORTER A"/>
    <property type="match status" value="1"/>
</dbReference>
<dbReference type="InterPro" id="IPR032816">
    <property type="entry name" value="VTT_dom"/>
</dbReference>
<feature type="transmembrane region" description="Helical" evidence="7">
    <location>
        <begin position="51"/>
        <end position="80"/>
    </location>
</feature>
<feature type="transmembrane region" description="Helical" evidence="7">
    <location>
        <begin position="151"/>
        <end position="175"/>
    </location>
</feature>
<comment type="subcellular location">
    <subcellularLocation>
        <location evidence="1">Cell membrane</location>
        <topology evidence="1">Multi-pass membrane protein</topology>
    </subcellularLocation>
</comment>
<dbReference type="RefSeq" id="WP_416342172.1">
    <property type="nucleotide sequence ID" value="NZ_JALQCY010000001.1"/>
</dbReference>
<evidence type="ECO:0000256" key="2">
    <source>
        <dbReference type="ARBA" id="ARBA00010792"/>
    </source>
</evidence>
<feature type="transmembrane region" description="Helical" evidence="7">
    <location>
        <begin position="20"/>
        <end position="39"/>
    </location>
</feature>
<evidence type="ECO:0000256" key="1">
    <source>
        <dbReference type="ARBA" id="ARBA00004651"/>
    </source>
</evidence>